<gene>
    <name evidence="6" type="ORF">SAMN05216551_105111</name>
</gene>
<comment type="similarity">
    <text evidence="1">Belongs to the LysR transcriptional regulatory family.</text>
</comment>
<dbReference type="InterPro" id="IPR000847">
    <property type="entry name" value="LysR_HTH_N"/>
</dbReference>
<dbReference type="RefSeq" id="WP_091907624.1">
    <property type="nucleotide sequence ID" value="NZ_FNLO01000005.1"/>
</dbReference>
<dbReference type="PANTHER" id="PTHR30126:SF91">
    <property type="entry name" value="LYSR FAMILY TRANSCRIPTIONAL REGULATOR"/>
    <property type="match status" value="1"/>
</dbReference>
<dbReference type="Gene3D" id="3.40.190.290">
    <property type="match status" value="1"/>
</dbReference>
<dbReference type="Pfam" id="PF00126">
    <property type="entry name" value="HTH_1"/>
    <property type="match status" value="1"/>
</dbReference>
<dbReference type="SUPFAM" id="SSF46785">
    <property type="entry name" value="Winged helix' DNA-binding domain"/>
    <property type="match status" value="1"/>
</dbReference>
<protein>
    <submittedName>
        <fullName evidence="6">DNA-binding transcriptional regulator, LysR family</fullName>
    </submittedName>
</protein>
<keyword evidence="3 6" id="KW-0238">DNA-binding</keyword>
<dbReference type="OrthoDB" id="196624at2"/>
<dbReference type="STRING" id="1770053.SAMN05216551_105111"/>
<reference evidence="7" key="1">
    <citation type="submission" date="2016-09" db="EMBL/GenBank/DDBJ databases">
        <authorList>
            <person name="Varghese N."/>
            <person name="Submissions S."/>
        </authorList>
    </citation>
    <scope>NUCLEOTIDE SEQUENCE [LARGE SCALE GENOMIC DNA]</scope>
    <source>
        <strain evidence="7">JS23</strain>
    </source>
</reference>
<evidence type="ECO:0000256" key="1">
    <source>
        <dbReference type="ARBA" id="ARBA00009437"/>
    </source>
</evidence>
<name>A0A1H2PQ33_9BURK</name>
<dbReference type="Proteomes" id="UP000243719">
    <property type="component" value="Unassembled WGS sequence"/>
</dbReference>
<dbReference type="InterPro" id="IPR005119">
    <property type="entry name" value="LysR_subst-bd"/>
</dbReference>
<dbReference type="PROSITE" id="PS50931">
    <property type="entry name" value="HTH_LYSR"/>
    <property type="match status" value="1"/>
</dbReference>
<evidence type="ECO:0000259" key="5">
    <source>
        <dbReference type="PROSITE" id="PS50931"/>
    </source>
</evidence>
<sequence length="307" mass="32825">MDDVRGPTIEQLRTFAAVADAGSFTIAAERLGRAQSVVSYSVAALEAALGVSLFERARRRPVLTEAGHALLSDARRVETMMRDMQARAAGIRQGLEAEVSLAVDVMYPIDALTTTLEDFAEAFPTVALSLRIEALGGVRQLVGEGSCTFGISGPSLGWADTFVPRGIGSFLMIAVCARKHPLATLGGPIPTAVLREHTQLVLTDRSRLTEGQNFGVYAARSWRIGDLGAKHRLLLAGLGWGNMPPHMVEDDLAAGRLVRLLPADRPAFRYNFTLIHRADSPLGPASRWLAERITAASAALPGSTGSE</sequence>
<accession>A0A1H2PQ33</accession>
<proteinExistence type="inferred from homology"/>
<dbReference type="InterPro" id="IPR036388">
    <property type="entry name" value="WH-like_DNA-bd_sf"/>
</dbReference>
<dbReference type="Gene3D" id="1.10.10.10">
    <property type="entry name" value="Winged helix-like DNA-binding domain superfamily/Winged helix DNA-binding domain"/>
    <property type="match status" value="1"/>
</dbReference>
<dbReference type="GO" id="GO:0003700">
    <property type="term" value="F:DNA-binding transcription factor activity"/>
    <property type="evidence" value="ECO:0007669"/>
    <property type="project" value="InterPro"/>
</dbReference>
<evidence type="ECO:0000256" key="3">
    <source>
        <dbReference type="ARBA" id="ARBA00023125"/>
    </source>
</evidence>
<dbReference type="InterPro" id="IPR036390">
    <property type="entry name" value="WH_DNA-bd_sf"/>
</dbReference>
<evidence type="ECO:0000313" key="6">
    <source>
        <dbReference type="EMBL" id="SDV48463.1"/>
    </source>
</evidence>
<dbReference type="PRINTS" id="PR00039">
    <property type="entry name" value="HTHLYSR"/>
</dbReference>
<dbReference type="FunFam" id="1.10.10.10:FF:000001">
    <property type="entry name" value="LysR family transcriptional regulator"/>
    <property type="match status" value="1"/>
</dbReference>
<keyword evidence="2" id="KW-0805">Transcription regulation</keyword>
<keyword evidence="7" id="KW-1185">Reference proteome</keyword>
<evidence type="ECO:0000313" key="7">
    <source>
        <dbReference type="Proteomes" id="UP000243719"/>
    </source>
</evidence>
<dbReference type="GO" id="GO:0000976">
    <property type="term" value="F:transcription cis-regulatory region binding"/>
    <property type="evidence" value="ECO:0007669"/>
    <property type="project" value="TreeGrafter"/>
</dbReference>
<dbReference type="Pfam" id="PF03466">
    <property type="entry name" value="LysR_substrate"/>
    <property type="match status" value="1"/>
</dbReference>
<keyword evidence="4" id="KW-0804">Transcription</keyword>
<evidence type="ECO:0000256" key="2">
    <source>
        <dbReference type="ARBA" id="ARBA00023015"/>
    </source>
</evidence>
<evidence type="ECO:0000256" key="4">
    <source>
        <dbReference type="ARBA" id="ARBA00023163"/>
    </source>
</evidence>
<dbReference type="SUPFAM" id="SSF53850">
    <property type="entry name" value="Periplasmic binding protein-like II"/>
    <property type="match status" value="1"/>
</dbReference>
<organism evidence="6 7">
    <name type="scientific">Chitinasiproducens palmae</name>
    <dbReference type="NCBI Taxonomy" id="1770053"/>
    <lineage>
        <taxon>Bacteria</taxon>
        <taxon>Pseudomonadati</taxon>
        <taxon>Pseudomonadota</taxon>
        <taxon>Betaproteobacteria</taxon>
        <taxon>Burkholderiales</taxon>
        <taxon>Burkholderiaceae</taxon>
        <taxon>Chitinasiproducens</taxon>
    </lineage>
</organism>
<dbReference type="AlphaFoldDB" id="A0A1H2PQ33"/>
<dbReference type="EMBL" id="FNLO01000005">
    <property type="protein sequence ID" value="SDV48463.1"/>
    <property type="molecule type" value="Genomic_DNA"/>
</dbReference>
<dbReference type="PANTHER" id="PTHR30126">
    <property type="entry name" value="HTH-TYPE TRANSCRIPTIONAL REGULATOR"/>
    <property type="match status" value="1"/>
</dbReference>
<feature type="domain" description="HTH lysR-type" evidence="5">
    <location>
        <begin position="7"/>
        <end position="64"/>
    </location>
</feature>